<name>A0A1T4QKP3_9HYPH</name>
<feature type="transmembrane region" description="Helical" evidence="1">
    <location>
        <begin position="196"/>
        <end position="216"/>
    </location>
</feature>
<gene>
    <name evidence="2" type="ORF">SAMN02745126_03281</name>
</gene>
<feature type="transmembrane region" description="Helical" evidence="1">
    <location>
        <begin position="81"/>
        <end position="102"/>
    </location>
</feature>
<reference evidence="3" key="1">
    <citation type="submission" date="2017-02" db="EMBL/GenBank/DDBJ databases">
        <authorList>
            <person name="Varghese N."/>
            <person name="Submissions S."/>
        </authorList>
    </citation>
    <scope>NUCLEOTIDE SEQUENCE [LARGE SCALE GENOMIC DNA]</scope>
    <source>
        <strain evidence="3">ATCC 27094</strain>
    </source>
</reference>
<dbReference type="Proteomes" id="UP000190092">
    <property type="component" value="Unassembled WGS sequence"/>
</dbReference>
<evidence type="ECO:0000313" key="2">
    <source>
        <dbReference type="EMBL" id="SKA04207.1"/>
    </source>
</evidence>
<evidence type="ECO:0000313" key="3">
    <source>
        <dbReference type="Proteomes" id="UP000190092"/>
    </source>
</evidence>
<keyword evidence="3" id="KW-1185">Reference proteome</keyword>
<dbReference type="RefSeq" id="WP_139373922.1">
    <property type="nucleotide sequence ID" value="NZ_FUWJ01000003.1"/>
</dbReference>
<accession>A0A1T4QKP3</accession>
<sequence length="252" mass="25932">MGSPFSAWHWVLVLGVLGGGYAIMAVVRAMRLSVPEAGPAGIGGWLVIVVLGELCSLLGGMAGITGSLAGPTGSGAGAIDYAGLGSALVWVGLATAILIAAFRRSRTFKPLWKIQGALFIAGAVVSVGSYVLMRPDDPFDQPGIIAAVAGVVLVALGWWYVNVSRRVRNTFGQAAPSQAGRPMQRPGPAVNMVERLLRWFATGFVLAGFPTAPAIVAGPNAFVDAFVLCATVGLVFAGVAAAVIRLRRHPAA</sequence>
<keyword evidence="1" id="KW-0812">Transmembrane</keyword>
<dbReference type="STRING" id="225324.SAMN02745126_03281"/>
<dbReference type="EMBL" id="FUWJ01000003">
    <property type="protein sequence ID" value="SKA04207.1"/>
    <property type="molecule type" value="Genomic_DNA"/>
</dbReference>
<feature type="transmembrane region" description="Helical" evidence="1">
    <location>
        <begin position="114"/>
        <end position="132"/>
    </location>
</feature>
<keyword evidence="1" id="KW-0472">Membrane</keyword>
<feature type="transmembrane region" description="Helical" evidence="1">
    <location>
        <begin position="42"/>
        <end position="69"/>
    </location>
</feature>
<feature type="transmembrane region" description="Helical" evidence="1">
    <location>
        <begin position="144"/>
        <end position="161"/>
    </location>
</feature>
<protein>
    <submittedName>
        <fullName evidence="2">Uncharacterized protein</fullName>
    </submittedName>
</protein>
<feature type="transmembrane region" description="Helical" evidence="1">
    <location>
        <begin position="222"/>
        <end position="244"/>
    </location>
</feature>
<feature type="transmembrane region" description="Helical" evidence="1">
    <location>
        <begin position="6"/>
        <end position="30"/>
    </location>
</feature>
<proteinExistence type="predicted"/>
<organism evidence="2 3">
    <name type="scientific">Enhydrobacter aerosaccus</name>
    <dbReference type="NCBI Taxonomy" id="225324"/>
    <lineage>
        <taxon>Bacteria</taxon>
        <taxon>Pseudomonadati</taxon>
        <taxon>Pseudomonadota</taxon>
        <taxon>Alphaproteobacteria</taxon>
        <taxon>Hyphomicrobiales</taxon>
        <taxon>Enhydrobacter</taxon>
    </lineage>
</organism>
<dbReference type="AlphaFoldDB" id="A0A1T4QKP3"/>
<keyword evidence="1" id="KW-1133">Transmembrane helix</keyword>
<evidence type="ECO:0000256" key="1">
    <source>
        <dbReference type="SAM" id="Phobius"/>
    </source>
</evidence>